<accession>E2ZNA4</accession>
<dbReference type="PROSITE" id="PS50937">
    <property type="entry name" value="HTH_MERR_2"/>
    <property type="match status" value="1"/>
</dbReference>
<dbReference type="BioCyc" id="FCF748224-HMP:GTSS-1436-MONOMER"/>
<evidence type="ECO:0000256" key="2">
    <source>
        <dbReference type="ARBA" id="ARBA00023125"/>
    </source>
</evidence>
<dbReference type="EMBL" id="AECU01000240">
    <property type="protein sequence ID" value="EFQ05338.1"/>
    <property type="molecule type" value="Genomic_DNA"/>
</dbReference>
<dbReference type="eggNOG" id="COG0789">
    <property type="taxonomic scope" value="Bacteria"/>
</dbReference>
<reference evidence="6 7" key="1">
    <citation type="submission" date="2010-08" db="EMBL/GenBank/DDBJ databases">
        <authorList>
            <person name="Weinstock G."/>
            <person name="Sodergren E."/>
            <person name="Clifton S."/>
            <person name="Fulton L."/>
            <person name="Fulton B."/>
            <person name="Courtney L."/>
            <person name="Fronick C."/>
            <person name="Harrison M."/>
            <person name="Strong C."/>
            <person name="Farmer C."/>
            <person name="Delahaunty K."/>
            <person name="Markovic C."/>
            <person name="Hall O."/>
            <person name="Minx P."/>
            <person name="Tomlinson C."/>
            <person name="Mitreva M."/>
            <person name="Hou S."/>
            <person name="Chen J."/>
            <person name="Wollam A."/>
            <person name="Pepin K.H."/>
            <person name="Johnson M."/>
            <person name="Bhonagiri V."/>
            <person name="Zhang X."/>
            <person name="Suruliraj S."/>
            <person name="Warren W."/>
            <person name="Chinwalla A."/>
            <person name="Mardis E.R."/>
            <person name="Wilson R.K."/>
        </authorList>
    </citation>
    <scope>NUCLEOTIDE SEQUENCE [LARGE SCALE GENOMIC DNA]</scope>
    <source>
        <strain evidence="6 7">KLE1255</strain>
    </source>
</reference>
<dbReference type="Pfam" id="PF13411">
    <property type="entry name" value="MerR_1"/>
    <property type="match status" value="1"/>
</dbReference>
<protein>
    <submittedName>
        <fullName evidence="6">TipAS antibiotic-recognition domain protein</fullName>
    </submittedName>
</protein>
<dbReference type="Gene3D" id="1.10.490.50">
    <property type="entry name" value="Antibiotic binding domain of TipA-like multidrug resistance regulators"/>
    <property type="match status" value="1"/>
</dbReference>
<dbReference type="Gene3D" id="1.10.1660.10">
    <property type="match status" value="1"/>
</dbReference>
<comment type="caution">
    <text evidence="6">The sequence shown here is derived from an EMBL/GenBank/DDBJ whole genome shotgun (WGS) entry which is preliminary data.</text>
</comment>
<dbReference type="InterPro" id="IPR036244">
    <property type="entry name" value="TipA-like_antibiotic-bd"/>
</dbReference>
<proteinExistence type="predicted"/>
<dbReference type="SMART" id="SM00422">
    <property type="entry name" value="HTH_MERR"/>
    <property type="match status" value="1"/>
</dbReference>
<name>E2ZNA4_9FIRM</name>
<dbReference type="Pfam" id="PF07739">
    <property type="entry name" value="TipAS"/>
    <property type="match status" value="1"/>
</dbReference>
<dbReference type="PANTHER" id="PTHR30204">
    <property type="entry name" value="REDOX-CYCLING DRUG-SENSING TRANSCRIPTIONAL ACTIVATOR SOXR"/>
    <property type="match status" value="1"/>
</dbReference>
<evidence type="ECO:0000256" key="4">
    <source>
        <dbReference type="ARBA" id="ARBA00023163"/>
    </source>
</evidence>
<evidence type="ECO:0000313" key="7">
    <source>
        <dbReference type="Proteomes" id="UP000006028"/>
    </source>
</evidence>
<dbReference type="GO" id="GO:0003700">
    <property type="term" value="F:DNA-binding transcription factor activity"/>
    <property type="evidence" value="ECO:0007669"/>
    <property type="project" value="InterPro"/>
</dbReference>
<gene>
    <name evidence="6" type="ORF">HMPREF9436_03182</name>
</gene>
<evidence type="ECO:0000256" key="1">
    <source>
        <dbReference type="ARBA" id="ARBA00023015"/>
    </source>
</evidence>
<evidence type="ECO:0000259" key="5">
    <source>
        <dbReference type="PROSITE" id="PS50937"/>
    </source>
</evidence>
<dbReference type="InterPro" id="IPR047057">
    <property type="entry name" value="MerR_fam"/>
</dbReference>
<dbReference type="Proteomes" id="UP000006028">
    <property type="component" value="Unassembled WGS sequence"/>
</dbReference>
<sequence>MAVAREDSKMMTVNEVSKQTGVSIRTLQYYDKIGLLRAAGRTEAGYRLYDDAALERLQQILLFRELEFPLKDIQKIVENPAFDRQKALEQQITLLTLKKQHLEDLIGIAQKIRSTGGMVMDFTAFDTQKIKKYTEQAKKEWGETPEYKEFEEKTAHKTEKEVKDMSSQLMDIVAAFGGMQSKDPADSEVQAQVKKLQEFITEHYYNCSKAILNQLGQMYGAGGAFTENINAAGGAGAAEFAQKAIEIYCK</sequence>
<dbReference type="AlphaFoldDB" id="E2ZNA4"/>
<keyword evidence="1" id="KW-0805">Transcription regulation</keyword>
<dbReference type="SUPFAM" id="SSF89082">
    <property type="entry name" value="Antibiotic binding domain of TipA-like multidrug resistance regulators"/>
    <property type="match status" value="1"/>
</dbReference>
<dbReference type="SUPFAM" id="SSF46955">
    <property type="entry name" value="Putative DNA-binding domain"/>
    <property type="match status" value="1"/>
</dbReference>
<dbReference type="PANTHER" id="PTHR30204:SF90">
    <property type="entry name" value="HTH-TYPE TRANSCRIPTIONAL ACTIVATOR MTA"/>
    <property type="match status" value="1"/>
</dbReference>
<keyword evidence="4" id="KW-0804">Transcription</keyword>
<dbReference type="STRING" id="748224.HMPREF9436_03182"/>
<feature type="domain" description="HTH merR-type" evidence="5">
    <location>
        <begin position="10"/>
        <end position="79"/>
    </location>
</feature>
<dbReference type="InterPro" id="IPR000551">
    <property type="entry name" value="MerR-type_HTH_dom"/>
</dbReference>
<organism evidence="6 7">
    <name type="scientific">Faecalibacterium cf. prausnitzii KLE1255</name>
    <dbReference type="NCBI Taxonomy" id="748224"/>
    <lineage>
        <taxon>Bacteria</taxon>
        <taxon>Bacillati</taxon>
        <taxon>Bacillota</taxon>
        <taxon>Clostridia</taxon>
        <taxon>Eubacteriales</taxon>
        <taxon>Oscillospiraceae</taxon>
        <taxon>Faecalibacterium</taxon>
    </lineage>
</organism>
<dbReference type="InterPro" id="IPR012925">
    <property type="entry name" value="TipAS_dom"/>
</dbReference>
<evidence type="ECO:0000313" key="6">
    <source>
        <dbReference type="EMBL" id="EFQ05338.1"/>
    </source>
</evidence>
<keyword evidence="2" id="KW-0238">DNA-binding</keyword>
<dbReference type="CDD" id="cd01106">
    <property type="entry name" value="HTH_TipAL-Mta"/>
    <property type="match status" value="1"/>
</dbReference>
<dbReference type="GO" id="GO:0003677">
    <property type="term" value="F:DNA binding"/>
    <property type="evidence" value="ECO:0007669"/>
    <property type="project" value="UniProtKB-KW"/>
</dbReference>
<dbReference type="InterPro" id="IPR009061">
    <property type="entry name" value="DNA-bd_dom_put_sf"/>
</dbReference>
<keyword evidence="3" id="KW-0010">Activator</keyword>
<evidence type="ECO:0000256" key="3">
    <source>
        <dbReference type="ARBA" id="ARBA00023159"/>
    </source>
</evidence>
<dbReference type="HOGENOM" id="CLU_060077_0_6_9"/>
<dbReference type="PRINTS" id="PR00040">
    <property type="entry name" value="HTHMERR"/>
</dbReference>